<name>A0A0F9DHZ2_9ZZZZ</name>
<accession>A0A0F9DHZ2</accession>
<proteinExistence type="predicted"/>
<sequence>MSDELKKAARILDNESQRLINYASEPQYAHGAGTLIREAAILRCVSKALKGEEEPYVELEVFGV</sequence>
<dbReference type="AlphaFoldDB" id="A0A0F9DHZ2"/>
<evidence type="ECO:0000313" key="1">
    <source>
        <dbReference type="EMBL" id="KKL61278.1"/>
    </source>
</evidence>
<protein>
    <submittedName>
        <fullName evidence="1">Uncharacterized protein</fullName>
    </submittedName>
</protein>
<reference evidence="1" key="1">
    <citation type="journal article" date="2015" name="Nature">
        <title>Complex archaea that bridge the gap between prokaryotes and eukaryotes.</title>
        <authorList>
            <person name="Spang A."/>
            <person name="Saw J.H."/>
            <person name="Jorgensen S.L."/>
            <person name="Zaremba-Niedzwiedzka K."/>
            <person name="Martijn J."/>
            <person name="Lind A.E."/>
            <person name="van Eijk R."/>
            <person name="Schleper C."/>
            <person name="Guy L."/>
            <person name="Ettema T.J."/>
        </authorList>
    </citation>
    <scope>NUCLEOTIDE SEQUENCE</scope>
</reference>
<comment type="caution">
    <text evidence="1">The sequence shown here is derived from an EMBL/GenBank/DDBJ whole genome shotgun (WGS) entry which is preliminary data.</text>
</comment>
<dbReference type="EMBL" id="LAZR01028867">
    <property type="protein sequence ID" value="KKL61278.1"/>
    <property type="molecule type" value="Genomic_DNA"/>
</dbReference>
<organism evidence="1">
    <name type="scientific">marine sediment metagenome</name>
    <dbReference type="NCBI Taxonomy" id="412755"/>
    <lineage>
        <taxon>unclassified sequences</taxon>
        <taxon>metagenomes</taxon>
        <taxon>ecological metagenomes</taxon>
    </lineage>
</organism>
<gene>
    <name evidence="1" type="ORF">LCGC14_2196860</name>
</gene>